<dbReference type="SUPFAM" id="SSF52029">
    <property type="entry name" value="GroEL apical domain-like"/>
    <property type="match status" value="1"/>
</dbReference>
<dbReference type="Gene3D" id="3.30.260.10">
    <property type="entry name" value="TCP-1-like chaperonin intermediate domain"/>
    <property type="match status" value="1"/>
</dbReference>
<dbReference type="InterPro" id="IPR001844">
    <property type="entry name" value="Cpn60/GroEL"/>
</dbReference>
<feature type="binding site" evidence="6">
    <location>
        <begin position="482"/>
        <end position="484"/>
    </location>
    <ligand>
        <name>ATP</name>
        <dbReference type="ChEBI" id="CHEBI:30616"/>
    </ligand>
</feature>
<proteinExistence type="inferred from homology"/>
<dbReference type="NCBIfam" id="TIGR02348">
    <property type="entry name" value="GroEL"/>
    <property type="match status" value="1"/>
</dbReference>
<dbReference type="PRINTS" id="PR00298">
    <property type="entry name" value="CHAPERONIN60"/>
</dbReference>
<reference evidence="10 11" key="1">
    <citation type="journal article" date="2016" name="Nat. Commun.">
        <title>Thousands of microbial genomes shed light on interconnected biogeochemical processes in an aquifer system.</title>
        <authorList>
            <person name="Anantharaman K."/>
            <person name="Brown C.T."/>
            <person name="Hug L.A."/>
            <person name="Sharon I."/>
            <person name="Castelle C.J."/>
            <person name="Probst A.J."/>
            <person name="Thomas B.C."/>
            <person name="Singh A."/>
            <person name="Wilkins M.J."/>
            <person name="Karaoz U."/>
            <person name="Brodie E.L."/>
            <person name="Williams K.H."/>
            <person name="Hubbard S.S."/>
            <person name="Banfield J.F."/>
        </authorList>
    </citation>
    <scope>NUCLEOTIDE SEQUENCE [LARGE SCALE GENOMIC DNA]</scope>
</reference>
<dbReference type="AlphaFoldDB" id="A0A1F4VJN9"/>
<comment type="subunit">
    <text evidence="6 8">Forms a cylinder of 14 subunits composed of two heptameric rings stacked back-to-back. Interacts with the co-chaperonin GroES.</text>
</comment>
<evidence type="ECO:0000256" key="3">
    <source>
        <dbReference type="ARBA" id="ARBA00022840"/>
    </source>
</evidence>
<evidence type="ECO:0000256" key="7">
    <source>
        <dbReference type="RuleBase" id="RU000418"/>
    </source>
</evidence>
<dbReference type="SUPFAM" id="SSF54849">
    <property type="entry name" value="GroEL-intermediate domain like"/>
    <property type="match status" value="1"/>
</dbReference>
<dbReference type="Pfam" id="PF00118">
    <property type="entry name" value="Cpn60_TCP1"/>
    <property type="match status" value="1"/>
</dbReference>
<organism evidence="10 11">
    <name type="scientific">candidate division WWE3 bacterium RIFCSPLOWO2_12_FULL_36_10</name>
    <dbReference type="NCBI Taxonomy" id="1802630"/>
    <lineage>
        <taxon>Bacteria</taxon>
        <taxon>Katanobacteria</taxon>
    </lineage>
</organism>
<dbReference type="CDD" id="cd03344">
    <property type="entry name" value="GroEL"/>
    <property type="match status" value="1"/>
</dbReference>
<evidence type="ECO:0000256" key="6">
    <source>
        <dbReference type="HAMAP-Rule" id="MF_00600"/>
    </source>
</evidence>
<evidence type="ECO:0000256" key="1">
    <source>
        <dbReference type="ARBA" id="ARBA00006607"/>
    </source>
</evidence>
<dbReference type="NCBIfam" id="NF000592">
    <property type="entry name" value="PRK00013.1"/>
    <property type="match status" value="1"/>
</dbReference>
<dbReference type="EC" id="5.6.1.7" evidence="6"/>
<dbReference type="SUPFAM" id="SSF48592">
    <property type="entry name" value="GroEL equatorial domain-like"/>
    <property type="match status" value="1"/>
</dbReference>
<evidence type="ECO:0000313" key="11">
    <source>
        <dbReference type="Proteomes" id="UP000177763"/>
    </source>
</evidence>
<evidence type="ECO:0000256" key="8">
    <source>
        <dbReference type="RuleBase" id="RU000419"/>
    </source>
</evidence>
<dbReference type="InterPro" id="IPR027410">
    <property type="entry name" value="TCP-1-like_intermed_sf"/>
</dbReference>
<dbReference type="InterPro" id="IPR027409">
    <property type="entry name" value="GroEL-like_apical_dom_sf"/>
</dbReference>
<keyword evidence="5 6" id="KW-0413">Isomerase</keyword>
<evidence type="ECO:0000256" key="5">
    <source>
        <dbReference type="ARBA" id="ARBA00023235"/>
    </source>
</evidence>
<feature type="compositionally biased region" description="Gly residues" evidence="9">
    <location>
        <begin position="538"/>
        <end position="551"/>
    </location>
</feature>
<dbReference type="GO" id="GO:0042026">
    <property type="term" value="P:protein refolding"/>
    <property type="evidence" value="ECO:0007669"/>
    <property type="project" value="UniProtKB-UniRule"/>
</dbReference>
<evidence type="ECO:0000256" key="4">
    <source>
        <dbReference type="ARBA" id="ARBA00023186"/>
    </source>
</evidence>
<keyword evidence="4 6" id="KW-0143">Chaperone</keyword>
<keyword evidence="3 6" id="KW-0067">ATP-binding</keyword>
<dbReference type="GO" id="GO:0005737">
    <property type="term" value="C:cytoplasm"/>
    <property type="evidence" value="ECO:0007669"/>
    <property type="project" value="UniProtKB-SubCell"/>
</dbReference>
<dbReference type="NCBIfam" id="NF009487">
    <property type="entry name" value="PRK12849.1"/>
    <property type="match status" value="1"/>
</dbReference>
<feature type="binding site" evidence="6">
    <location>
        <position position="414"/>
    </location>
    <ligand>
        <name>ATP</name>
        <dbReference type="ChEBI" id="CHEBI:30616"/>
    </ligand>
</feature>
<evidence type="ECO:0000256" key="2">
    <source>
        <dbReference type="ARBA" id="ARBA00022741"/>
    </source>
</evidence>
<feature type="binding site" evidence="6">
    <location>
        <position position="498"/>
    </location>
    <ligand>
        <name>ATP</name>
        <dbReference type="ChEBI" id="CHEBI:30616"/>
    </ligand>
</feature>
<dbReference type="InterPro" id="IPR002423">
    <property type="entry name" value="Cpn60/GroEL/TCP-1"/>
</dbReference>
<feature type="binding site" evidence="6">
    <location>
        <begin position="30"/>
        <end position="33"/>
    </location>
    <ligand>
        <name>ATP</name>
        <dbReference type="ChEBI" id="CHEBI:30616"/>
    </ligand>
</feature>
<sequence>MSVKQIIYGDEARKKLKAGVDKLAKAVVTTLGPKGRNVGLDKSWGSPQVVHDGVTVAKEIELEDKFENMGAQLVREAASQTNDKAGDGTTTATLLAQAIVEEGLRNISAGANPMILKNGLEKATTAVVLEIAKLSKKISTKEEKAQIATISAQSSEIGNMIAEAMEKVGDNGVITVEESKGFEMELEYKEGMQFDKGYASPYFVTNPDRMESEIQNPYILVTDSKISNIQDLLPMLENLVKVSKNLVIVADDIEGEALATLVVNKLRGTFNALAVKAPGFGDRRKAMLEDLAVLTGANVISEETGRKLDSVKVEDLGRAERVVATKDDTVIVGGKGTKKDLEDRIAQIHKQIDQSDSDYDKEKLIERLAKLTGGVAVVQVGAATETELKEKKLRVEDAVNATKAAVEEGVVPGGGVAFLRARTVLEKTKLQGEEATGAEILYKALEKPIRMIVENAGEDSGRVMGNIERKAQEEKNPNIGLNVLTMEYVDLVKDGIIDPAKVARSALQNAVSVAIMILTTESLVADAPKKEDEHAQGGTPGGGMGGMDGMM</sequence>
<comment type="caution">
    <text evidence="10">The sequence shown here is derived from an EMBL/GenBank/DDBJ whole genome shotgun (WGS) entry which is preliminary data.</text>
</comment>
<dbReference type="NCBIfam" id="NF009489">
    <property type="entry name" value="PRK12851.1"/>
    <property type="match status" value="1"/>
</dbReference>
<dbReference type="GO" id="GO:0005524">
    <property type="term" value="F:ATP binding"/>
    <property type="evidence" value="ECO:0007669"/>
    <property type="project" value="UniProtKB-UniRule"/>
</dbReference>
<dbReference type="Gene3D" id="3.50.7.10">
    <property type="entry name" value="GroEL"/>
    <property type="match status" value="1"/>
</dbReference>
<dbReference type="PROSITE" id="PS00296">
    <property type="entry name" value="CHAPERONINS_CPN60"/>
    <property type="match status" value="1"/>
</dbReference>
<keyword evidence="6" id="KW-0963">Cytoplasm</keyword>
<gene>
    <name evidence="6" type="primary">groEL</name>
    <name evidence="6" type="synonym">groL</name>
    <name evidence="10" type="ORF">A3H26_02525</name>
</gene>
<keyword evidence="2 6" id="KW-0547">Nucleotide-binding</keyword>
<dbReference type="GO" id="GO:0051082">
    <property type="term" value="F:unfolded protein binding"/>
    <property type="evidence" value="ECO:0007669"/>
    <property type="project" value="UniProtKB-UniRule"/>
</dbReference>
<protein>
    <recommendedName>
        <fullName evidence="6">Chaperonin GroEL</fullName>
        <ecNumber evidence="6">5.6.1.7</ecNumber>
    </recommendedName>
    <alternativeName>
        <fullName evidence="6">60 kDa chaperonin</fullName>
    </alternativeName>
    <alternativeName>
        <fullName evidence="6">Chaperonin-60</fullName>
        <shortName evidence="6">Cpn60</shortName>
    </alternativeName>
</protein>
<dbReference type="GO" id="GO:0140662">
    <property type="term" value="F:ATP-dependent protein folding chaperone"/>
    <property type="evidence" value="ECO:0007669"/>
    <property type="project" value="InterPro"/>
</dbReference>
<dbReference type="InterPro" id="IPR018370">
    <property type="entry name" value="Chaperonin_Cpn60_CS"/>
</dbReference>
<comment type="function">
    <text evidence="6 8">Together with its co-chaperonin GroES, plays an essential role in assisting protein folding. The GroEL-GroES system forms a nano-cage that allows encapsulation of the non-native substrate proteins and provides a physical environment optimized to promote and accelerate protein folding.</text>
</comment>
<feature type="region of interest" description="Disordered" evidence="9">
    <location>
        <begin position="527"/>
        <end position="551"/>
    </location>
</feature>
<dbReference type="EMBL" id="MEVN01000020">
    <property type="protein sequence ID" value="OGC57180.1"/>
    <property type="molecule type" value="Genomic_DNA"/>
</dbReference>
<feature type="binding site" evidence="6">
    <location>
        <begin position="87"/>
        <end position="91"/>
    </location>
    <ligand>
        <name>ATP</name>
        <dbReference type="ChEBI" id="CHEBI:30616"/>
    </ligand>
</feature>
<dbReference type="NCBIfam" id="NF009488">
    <property type="entry name" value="PRK12850.1"/>
    <property type="match status" value="1"/>
</dbReference>
<evidence type="ECO:0000256" key="9">
    <source>
        <dbReference type="SAM" id="MobiDB-lite"/>
    </source>
</evidence>
<dbReference type="Gene3D" id="1.10.560.10">
    <property type="entry name" value="GroEL-like equatorial domain"/>
    <property type="match status" value="1"/>
</dbReference>
<dbReference type="FunFam" id="3.50.7.10:FF:000001">
    <property type="entry name" value="60 kDa chaperonin"/>
    <property type="match status" value="1"/>
</dbReference>
<dbReference type="InterPro" id="IPR027413">
    <property type="entry name" value="GROEL-like_equatorial_sf"/>
</dbReference>
<name>A0A1F4VJN9_UNCKA</name>
<dbReference type="GO" id="GO:0016853">
    <property type="term" value="F:isomerase activity"/>
    <property type="evidence" value="ECO:0007669"/>
    <property type="project" value="UniProtKB-KW"/>
</dbReference>
<dbReference type="PANTHER" id="PTHR45633">
    <property type="entry name" value="60 KDA HEAT SHOCK PROTEIN, MITOCHONDRIAL"/>
    <property type="match status" value="1"/>
</dbReference>
<accession>A0A1F4VJN9</accession>
<dbReference type="STRING" id="1802630.A3H26_02525"/>
<dbReference type="Proteomes" id="UP000177763">
    <property type="component" value="Unassembled WGS sequence"/>
</dbReference>
<comment type="caution">
    <text evidence="6">Lacks conserved residue(s) required for the propagation of feature annotation.</text>
</comment>
<dbReference type="HAMAP" id="MF_00600">
    <property type="entry name" value="CH60"/>
    <property type="match status" value="1"/>
</dbReference>
<comment type="similarity">
    <text evidence="1 6 7">Belongs to the chaperonin (HSP60) family.</text>
</comment>
<evidence type="ECO:0000313" key="10">
    <source>
        <dbReference type="EMBL" id="OGC57180.1"/>
    </source>
</evidence>
<comment type="subcellular location">
    <subcellularLocation>
        <location evidence="6">Cytoplasm</location>
    </subcellularLocation>
</comment>